<accession>A0AAV4LBL7</accession>
<dbReference type="PANTHER" id="PTHR43656">
    <property type="entry name" value="BINDING OXIDOREDUCTASE, PUTATIVE (AFU_ORTHOLOGUE AFUA_2G08260)-RELATED"/>
    <property type="match status" value="1"/>
</dbReference>
<dbReference type="InterPro" id="IPR001155">
    <property type="entry name" value="OxRdtase_FMN_N"/>
</dbReference>
<dbReference type="InterPro" id="IPR051799">
    <property type="entry name" value="NADH_flavin_oxidoreductase"/>
</dbReference>
<evidence type="ECO:0000313" key="4">
    <source>
        <dbReference type="EMBL" id="GIM45185.1"/>
    </source>
</evidence>
<dbReference type="AlphaFoldDB" id="A0AAV4LBL7"/>
<dbReference type="EMBL" id="BOQE01000001">
    <property type="protein sequence ID" value="GIM45185.1"/>
    <property type="molecule type" value="Genomic_DNA"/>
</dbReference>
<evidence type="ECO:0000313" key="5">
    <source>
        <dbReference type="Proteomes" id="UP001057291"/>
    </source>
</evidence>
<dbReference type="Proteomes" id="UP001057291">
    <property type="component" value="Unassembled WGS sequence"/>
</dbReference>
<comment type="caution">
    <text evidence="4">The sequence shown here is derived from an EMBL/GenBank/DDBJ whole genome shotgun (WGS) entry which is preliminary data.</text>
</comment>
<proteinExistence type="predicted"/>
<dbReference type="InterPro" id="IPR013785">
    <property type="entry name" value="Aldolase_TIM"/>
</dbReference>
<protein>
    <submittedName>
        <fullName evidence="4">NADH-dependent flavin oxidoreductase</fullName>
    </submittedName>
</protein>
<dbReference type="SUPFAM" id="SSF51395">
    <property type="entry name" value="FMN-linked oxidoreductases"/>
    <property type="match status" value="1"/>
</dbReference>
<feature type="domain" description="NADH:flavin oxidoreductase/NADH oxidase N-terminal" evidence="3">
    <location>
        <begin position="7"/>
        <end position="343"/>
    </location>
</feature>
<dbReference type="GO" id="GO:0010181">
    <property type="term" value="F:FMN binding"/>
    <property type="evidence" value="ECO:0007669"/>
    <property type="project" value="InterPro"/>
</dbReference>
<keyword evidence="2" id="KW-0560">Oxidoreductase</keyword>
<dbReference type="PANTHER" id="PTHR43656:SF2">
    <property type="entry name" value="BINDING OXIDOREDUCTASE, PUTATIVE (AFU_ORTHOLOGUE AFUA_2G08260)-RELATED"/>
    <property type="match status" value="1"/>
</dbReference>
<organism evidence="4 5">
    <name type="scientific">Collibacillus ludicampi</name>
    <dbReference type="NCBI Taxonomy" id="2771369"/>
    <lineage>
        <taxon>Bacteria</taxon>
        <taxon>Bacillati</taxon>
        <taxon>Bacillota</taxon>
        <taxon>Bacilli</taxon>
        <taxon>Bacillales</taxon>
        <taxon>Alicyclobacillaceae</taxon>
        <taxon>Collibacillus</taxon>
    </lineage>
</organism>
<dbReference type="GO" id="GO:0016491">
    <property type="term" value="F:oxidoreductase activity"/>
    <property type="evidence" value="ECO:0007669"/>
    <property type="project" value="UniProtKB-KW"/>
</dbReference>
<keyword evidence="1" id="KW-0285">Flavoprotein</keyword>
<keyword evidence="5" id="KW-1185">Reference proteome</keyword>
<reference evidence="4" key="1">
    <citation type="journal article" date="2023" name="Int. J. Syst. Evol. Microbiol.">
        <title>Collibacillus ludicampi gen. nov., sp. nov., a new soil bacterium of the family Alicyclobacillaceae.</title>
        <authorList>
            <person name="Jojima T."/>
            <person name="Ioku Y."/>
            <person name="Fukuta Y."/>
            <person name="Shirasaka N."/>
            <person name="Matsumura Y."/>
            <person name="Mori M."/>
        </authorList>
    </citation>
    <scope>NUCLEOTIDE SEQUENCE</scope>
    <source>
        <strain evidence="4">TP075</strain>
    </source>
</reference>
<evidence type="ECO:0000256" key="2">
    <source>
        <dbReference type="ARBA" id="ARBA00023002"/>
    </source>
</evidence>
<gene>
    <name evidence="4" type="ORF">DNHGIG_07340</name>
</gene>
<dbReference type="CDD" id="cd04735">
    <property type="entry name" value="OYE_like_4_FMN"/>
    <property type="match status" value="1"/>
</dbReference>
<dbReference type="RefSeq" id="WP_282198410.1">
    <property type="nucleotide sequence ID" value="NZ_BOQE01000001.1"/>
</dbReference>
<name>A0AAV4LBL7_9BACL</name>
<evidence type="ECO:0000256" key="1">
    <source>
        <dbReference type="ARBA" id="ARBA00022630"/>
    </source>
</evidence>
<dbReference type="Gene3D" id="3.20.20.70">
    <property type="entry name" value="Aldolase class I"/>
    <property type="match status" value="1"/>
</dbReference>
<evidence type="ECO:0000259" key="3">
    <source>
        <dbReference type="Pfam" id="PF00724"/>
    </source>
</evidence>
<dbReference type="Pfam" id="PF00724">
    <property type="entry name" value="Oxidored_FMN"/>
    <property type="match status" value="1"/>
</dbReference>
<sequence>MNAKYSNLFEPFTFRNGISIRNRVVMAPMTTWSANDDLTISDAEDKYYRRRVNGVGLVITGCTHVTPNGIGFTNEFAAYDDKFIPSLRKLAEAAKSGGAPAVLQIFHAGNKAVPDLIPNADVVSASALETEATAFTQGNVKPRALSHEEILDMIHAFGEATRRAIEAGFDGVEIHGAHGFLIQNFLSPFFNRREDQWGGSLENRLRFPLAVVQEVKKVIEKHATKPFILGYRLSPDEPQEGGLRIKDTYELIERLIELDVDYVHISLANALVSKPVDSQDNKTYLELILESVNGRVPVLAAGSMRTPDEVAKALELGLSLAAIGQALIMNPEWVEMVANGRESEIDTELKVSKINQLDIPEKLWNVIEATPGWFAISKENVPLGKD</sequence>